<accession>A0A078AJT7</accession>
<keyword evidence="11 17" id="KW-1133">Transmembrane helix</keyword>
<evidence type="ECO:0000256" key="12">
    <source>
        <dbReference type="ARBA" id="ARBA00023098"/>
    </source>
</evidence>
<sequence length="355" mass="40782">MIAWIVLLNLGHFYNSITTLILSSICYKEIITLSESKQRTNLFGKFMDWYIYGMMIYYVLPMNYLKPKLVESFILPDSFFHLILFQYHSFILFCLFLIALVLFVFSLELDKCQYQVEKLTMNLLGALFVVFIPSFASSNIYKGLYWLLFPHICVVTNDVFSYTLGQIFGRTPLIKISPKKTWEGFIGGLICTYIMAFILPIYLQGSQQMLCSMNEIRIRPFAEVACSNVELEQYSRIISLEMAGIQIHLTRLQFDSLVIATYASLIAPFGGFFASGVKRALNIKDFGNAIPGHGGLTDRFDCHGLMGIFTYFYLNYIIYKDQMVAENLSNVLNSMTNEQRIALLPQIISQIQKLQ</sequence>
<evidence type="ECO:0000256" key="7">
    <source>
        <dbReference type="ARBA" id="ARBA00022516"/>
    </source>
</evidence>
<dbReference type="Pfam" id="PF01148">
    <property type="entry name" value="CTP_transf_1"/>
    <property type="match status" value="1"/>
</dbReference>
<keyword evidence="7" id="KW-0444">Lipid biosynthesis</keyword>
<evidence type="ECO:0000256" key="9">
    <source>
        <dbReference type="ARBA" id="ARBA00022692"/>
    </source>
</evidence>
<feature type="transmembrane region" description="Helical" evidence="17">
    <location>
        <begin position="42"/>
        <end position="60"/>
    </location>
</feature>
<name>A0A078AJT7_STYLE</name>
<dbReference type="GO" id="GO:0005789">
    <property type="term" value="C:endoplasmic reticulum membrane"/>
    <property type="evidence" value="ECO:0007669"/>
    <property type="project" value="TreeGrafter"/>
</dbReference>
<evidence type="ECO:0000256" key="2">
    <source>
        <dbReference type="ARBA" id="ARBA00004141"/>
    </source>
</evidence>
<reference evidence="18 19" key="1">
    <citation type="submission" date="2014-06" db="EMBL/GenBank/DDBJ databases">
        <authorList>
            <person name="Swart Estienne"/>
        </authorList>
    </citation>
    <scope>NUCLEOTIDE SEQUENCE [LARGE SCALE GENOMIC DNA]</scope>
    <source>
        <strain evidence="18 19">130c</strain>
    </source>
</reference>
<evidence type="ECO:0000256" key="3">
    <source>
        <dbReference type="ARBA" id="ARBA00005119"/>
    </source>
</evidence>
<dbReference type="PROSITE" id="PS01315">
    <property type="entry name" value="CDS"/>
    <property type="match status" value="1"/>
</dbReference>
<feature type="transmembrane region" description="Helical" evidence="17">
    <location>
        <begin position="143"/>
        <end position="164"/>
    </location>
</feature>
<comment type="pathway">
    <text evidence="3 16">Phospholipid metabolism; CDP-diacylglycerol biosynthesis; CDP-diacylglycerol from sn-glycerol 3-phosphate: step 3/3.</text>
</comment>
<dbReference type="Proteomes" id="UP000039865">
    <property type="component" value="Unassembled WGS sequence"/>
</dbReference>
<gene>
    <name evidence="18" type="primary">Contig6556.g7013</name>
    <name evidence="18" type="ORF">STYLEM_11678</name>
</gene>
<dbReference type="AlphaFoldDB" id="A0A078AJT7"/>
<evidence type="ECO:0000256" key="14">
    <source>
        <dbReference type="ARBA" id="ARBA00023209"/>
    </source>
</evidence>
<dbReference type="InterPro" id="IPR000374">
    <property type="entry name" value="PC_trans"/>
</dbReference>
<keyword evidence="10 16" id="KW-0548">Nucleotidyltransferase</keyword>
<evidence type="ECO:0000256" key="17">
    <source>
        <dbReference type="SAM" id="Phobius"/>
    </source>
</evidence>
<keyword evidence="8 16" id="KW-0808">Transferase</keyword>
<dbReference type="InParanoid" id="A0A078AJT7"/>
<feature type="transmembrane region" description="Helical" evidence="17">
    <location>
        <begin position="185"/>
        <end position="203"/>
    </location>
</feature>
<comment type="pathway">
    <text evidence="4">Lipid metabolism.</text>
</comment>
<evidence type="ECO:0000256" key="13">
    <source>
        <dbReference type="ARBA" id="ARBA00023136"/>
    </source>
</evidence>
<keyword evidence="19" id="KW-1185">Reference proteome</keyword>
<evidence type="ECO:0000256" key="15">
    <source>
        <dbReference type="ARBA" id="ARBA00023264"/>
    </source>
</evidence>
<organism evidence="18 19">
    <name type="scientific">Stylonychia lemnae</name>
    <name type="common">Ciliate</name>
    <dbReference type="NCBI Taxonomy" id="5949"/>
    <lineage>
        <taxon>Eukaryota</taxon>
        <taxon>Sar</taxon>
        <taxon>Alveolata</taxon>
        <taxon>Ciliophora</taxon>
        <taxon>Intramacronucleata</taxon>
        <taxon>Spirotrichea</taxon>
        <taxon>Stichotrichia</taxon>
        <taxon>Sporadotrichida</taxon>
        <taxon>Oxytrichidae</taxon>
        <taxon>Stylonychinae</taxon>
        <taxon>Stylonychia</taxon>
    </lineage>
</organism>
<comment type="subcellular location">
    <subcellularLocation>
        <location evidence="2">Membrane</location>
        <topology evidence="2">Multi-pass membrane protein</topology>
    </subcellularLocation>
</comment>
<evidence type="ECO:0000313" key="18">
    <source>
        <dbReference type="EMBL" id="CDW82645.1"/>
    </source>
</evidence>
<evidence type="ECO:0000313" key="19">
    <source>
        <dbReference type="Proteomes" id="UP000039865"/>
    </source>
</evidence>
<evidence type="ECO:0000256" key="11">
    <source>
        <dbReference type="ARBA" id="ARBA00022989"/>
    </source>
</evidence>
<dbReference type="OrthoDB" id="10260889at2759"/>
<dbReference type="FunCoup" id="A0A078AJT7">
    <property type="interactions" value="245"/>
</dbReference>
<keyword evidence="15" id="KW-1208">Phospholipid metabolism</keyword>
<dbReference type="EC" id="2.7.7.41" evidence="6 16"/>
<keyword evidence="14" id="KW-0594">Phospholipid biosynthesis</keyword>
<evidence type="ECO:0000256" key="4">
    <source>
        <dbReference type="ARBA" id="ARBA00005189"/>
    </source>
</evidence>
<dbReference type="UniPathway" id="UPA00557">
    <property type="reaction ID" value="UER00614"/>
</dbReference>
<dbReference type="GO" id="GO:0016024">
    <property type="term" value="P:CDP-diacylglycerol biosynthetic process"/>
    <property type="evidence" value="ECO:0007669"/>
    <property type="project" value="UniProtKB-UniPathway"/>
</dbReference>
<proteinExistence type="inferred from homology"/>
<keyword evidence="13 17" id="KW-0472">Membrane</keyword>
<dbReference type="GO" id="GO:0004605">
    <property type="term" value="F:phosphatidate cytidylyltransferase activity"/>
    <property type="evidence" value="ECO:0007669"/>
    <property type="project" value="UniProtKB-EC"/>
</dbReference>
<dbReference type="EMBL" id="CCKQ01011102">
    <property type="protein sequence ID" value="CDW82645.1"/>
    <property type="molecule type" value="Genomic_DNA"/>
</dbReference>
<dbReference type="PANTHER" id="PTHR13773:SF8">
    <property type="entry name" value="PHOSPHATIDATE CYTIDYLYLTRANSFERASE, PHOTORECEPTOR-SPECIFIC"/>
    <property type="match status" value="1"/>
</dbReference>
<evidence type="ECO:0000256" key="8">
    <source>
        <dbReference type="ARBA" id="ARBA00022679"/>
    </source>
</evidence>
<protein>
    <recommendedName>
        <fullName evidence="6 16">Phosphatidate cytidylyltransferase</fullName>
        <ecNumber evidence="6 16">2.7.7.41</ecNumber>
    </recommendedName>
</protein>
<evidence type="ECO:0000256" key="6">
    <source>
        <dbReference type="ARBA" id="ARBA00012487"/>
    </source>
</evidence>
<keyword evidence="12" id="KW-0443">Lipid metabolism</keyword>
<evidence type="ECO:0000256" key="5">
    <source>
        <dbReference type="ARBA" id="ARBA00010185"/>
    </source>
</evidence>
<feature type="transmembrane region" description="Helical" evidence="17">
    <location>
        <begin position="80"/>
        <end position="107"/>
    </location>
</feature>
<feature type="transmembrane region" description="Helical" evidence="17">
    <location>
        <begin position="119"/>
        <end position="137"/>
    </location>
</feature>
<dbReference type="InterPro" id="IPR016720">
    <property type="entry name" value="PC_Trfase_euk"/>
</dbReference>
<evidence type="ECO:0000256" key="10">
    <source>
        <dbReference type="ARBA" id="ARBA00022695"/>
    </source>
</evidence>
<evidence type="ECO:0000256" key="1">
    <source>
        <dbReference type="ARBA" id="ARBA00001698"/>
    </source>
</evidence>
<keyword evidence="9 16" id="KW-0812">Transmembrane</keyword>
<evidence type="ECO:0000256" key="16">
    <source>
        <dbReference type="RuleBase" id="RU003938"/>
    </source>
</evidence>
<dbReference type="OMA" id="FFAYMYF"/>
<feature type="transmembrane region" description="Helical" evidence="17">
    <location>
        <begin position="12"/>
        <end position="30"/>
    </location>
</feature>
<comment type="similarity">
    <text evidence="5 16">Belongs to the CDS family.</text>
</comment>
<comment type="catalytic activity">
    <reaction evidence="1 16">
        <text>a 1,2-diacyl-sn-glycero-3-phosphate + CTP + H(+) = a CDP-1,2-diacyl-sn-glycerol + diphosphate</text>
        <dbReference type="Rhea" id="RHEA:16229"/>
        <dbReference type="ChEBI" id="CHEBI:15378"/>
        <dbReference type="ChEBI" id="CHEBI:33019"/>
        <dbReference type="ChEBI" id="CHEBI:37563"/>
        <dbReference type="ChEBI" id="CHEBI:58332"/>
        <dbReference type="ChEBI" id="CHEBI:58608"/>
        <dbReference type="EC" id="2.7.7.41"/>
    </reaction>
</comment>
<dbReference type="PANTHER" id="PTHR13773">
    <property type="entry name" value="PHOSPHATIDATE CYTIDYLYLTRANSFERASE"/>
    <property type="match status" value="1"/>
</dbReference>